<protein>
    <submittedName>
        <fullName evidence="2">Uncharacterized protein</fullName>
    </submittedName>
</protein>
<organism evidence="2">
    <name type="scientific">uncultured Gemmatimonadaceae bacterium</name>
    <dbReference type="NCBI Taxonomy" id="246130"/>
    <lineage>
        <taxon>Bacteria</taxon>
        <taxon>Pseudomonadati</taxon>
        <taxon>Gemmatimonadota</taxon>
        <taxon>Gemmatimonadia</taxon>
        <taxon>Gemmatimonadales</taxon>
        <taxon>Gemmatimonadaceae</taxon>
        <taxon>environmental samples</taxon>
    </lineage>
</organism>
<evidence type="ECO:0000313" key="2">
    <source>
        <dbReference type="EMBL" id="CAA9296398.1"/>
    </source>
</evidence>
<feature type="chain" id="PRO_5026925011" evidence="1">
    <location>
        <begin position="22"/>
        <end position="37"/>
    </location>
</feature>
<gene>
    <name evidence="2" type="ORF">AVDCRST_MAG40-67</name>
</gene>
<feature type="signal peptide" evidence="1">
    <location>
        <begin position="1"/>
        <end position="21"/>
    </location>
</feature>
<name>A0A6J4K686_9BACT</name>
<evidence type="ECO:0000256" key="1">
    <source>
        <dbReference type="SAM" id="SignalP"/>
    </source>
</evidence>
<feature type="non-terminal residue" evidence="2">
    <location>
        <position position="37"/>
    </location>
</feature>
<dbReference type="AlphaFoldDB" id="A0A6J4K686"/>
<reference evidence="2" key="1">
    <citation type="submission" date="2020-02" db="EMBL/GenBank/DDBJ databases">
        <authorList>
            <person name="Meier V. D."/>
        </authorList>
    </citation>
    <scope>NUCLEOTIDE SEQUENCE</scope>
    <source>
        <strain evidence="2">AVDCRST_MAG40</strain>
    </source>
</reference>
<keyword evidence="1" id="KW-0732">Signal</keyword>
<proteinExistence type="predicted"/>
<sequence>MRRLVVATLAVALLAPLGARAARGQTAAAPPGAASGG</sequence>
<dbReference type="EMBL" id="CADCTX010000019">
    <property type="protein sequence ID" value="CAA9296398.1"/>
    <property type="molecule type" value="Genomic_DNA"/>
</dbReference>
<accession>A0A6J4K686</accession>